<evidence type="ECO:0000259" key="6">
    <source>
        <dbReference type="Pfam" id="PF25944"/>
    </source>
</evidence>
<evidence type="ECO:0000256" key="2">
    <source>
        <dbReference type="ARBA" id="ARBA00009477"/>
    </source>
</evidence>
<feature type="domain" description="Multidrug resistance protein MdtA-like beta-barrel" evidence="6">
    <location>
        <begin position="207"/>
        <end position="290"/>
    </location>
</feature>
<dbReference type="RefSeq" id="WP_149923536.1">
    <property type="nucleotide sequence ID" value="NZ_RCXZ01000004.1"/>
</dbReference>
<feature type="domain" description="Multidrug resistance protein MdtA-like alpha-helical hairpin" evidence="4">
    <location>
        <begin position="100"/>
        <end position="169"/>
    </location>
</feature>
<evidence type="ECO:0000313" key="9">
    <source>
        <dbReference type="Proteomes" id="UP000474077"/>
    </source>
</evidence>
<proteinExistence type="inferred from homology"/>
<organism evidence="8 9">
    <name type="scientific">Bacteroides xylanisolvens</name>
    <dbReference type="NCBI Taxonomy" id="371601"/>
    <lineage>
        <taxon>Bacteria</taxon>
        <taxon>Pseudomonadati</taxon>
        <taxon>Bacteroidota</taxon>
        <taxon>Bacteroidia</taxon>
        <taxon>Bacteroidales</taxon>
        <taxon>Bacteroidaceae</taxon>
        <taxon>Bacteroides</taxon>
    </lineage>
</organism>
<dbReference type="InterPro" id="IPR058626">
    <property type="entry name" value="MdtA-like_b-barrel"/>
</dbReference>
<feature type="domain" description="Multidrug resistance protein MdtA-like C-terminal permuted SH3" evidence="7">
    <location>
        <begin position="299"/>
        <end position="356"/>
    </location>
</feature>
<dbReference type="Gene3D" id="2.40.50.100">
    <property type="match status" value="1"/>
</dbReference>
<dbReference type="Gene3D" id="2.40.420.20">
    <property type="match status" value="1"/>
</dbReference>
<evidence type="ECO:0000259" key="5">
    <source>
        <dbReference type="Pfam" id="PF25917"/>
    </source>
</evidence>
<dbReference type="Gene3D" id="2.40.30.170">
    <property type="match status" value="1"/>
</dbReference>
<dbReference type="Gene3D" id="1.10.287.470">
    <property type="entry name" value="Helix hairpin bin"/>
    <property type="match status" value="1"/>
</dbReference>
<dbReference type="Pfam" id="PF25967">
    <property type="entry name" value="RND-MFP_C"/>
    <property type="match status" value="1"/>
</dbReference>
<dbReference type="EMBL" id="WDER01000024">
    <property type="protein sequence ID" value="KAB6082965.1"/>
    <property type="molecule type" value="Genomic_DNA"/>
</dbReference>
<dbReference type="Pfam" id="PF25944">
    <property type="entry name" value="Beta-barrel_RND"/>
    <property type="match status" value="1"/>
</dbReference>
<dbReference type="SUPFAM" id="SSF111369">
    <property type="entry name" value="HlyD-like secretion proteins"/>
    <property type="match status" value="1"/>
</dbReference>
<dbReference type="PROSITE" id="PS51257">
    <property type="entry name" value="PROKAR_LIPOPROTEIN"/>
    <property type="match status" value="1"/>
</dbReference>
<sequence>MKMKTNLFNSLILTSILTLAVSCKEQQGRPDGGDYKTLNVTLSDRTLYSSFSATIQGKQDVGIYPQISGLITEVRVNEGAAVKKGQTLFVIDQIPYKAALETAMANVETAEANVATAQMTADSKEELFKENVVSQFDLQTARNSLRSAKASLAQARAELTNAQNNLSYTEIKSPVDGTAGMSSYRIGALVSPSISSPLISVSDNGEMYVYFSMTEKQILSLSRQNGSLTNALETMPQVGLWLSDGSEYPEKGRIDAISGIIDTSTGAVTLRAVFPNPERILRSGGTGNIRFPYEKKGCIVIPQTATYELQDKVFVYKVVDGKTKSAQITVFGINDGKEYIVESGLETGDVIIAEGAGLLRDGVSVNQITADAGDAAAQ</sequence>
<evidence type="ECO:0000259" key="4">
    <source>
        <dbReference type="Pfam" id="PF25876"/>
    </source>
</evidence>
<gene>
    <name evidence="8" type="ORF">GA560_10650</name>
</gene>
<evidence type="ECO:0000256" key="3">
    <source>
        <dbReference type="SAM" id="Coils"/>
    </source>
</evidence>
<dbReference type="InterPro" id="IPR058625">
    <property type="entry name" value="MdtA-like_BSH"/>
</dbReference>
<dbReference type="Pfam" id="PF25917">
    <property type="entry name" value="BSH_RND"/>
    <property type="match status" value="1"/>
</dbReference>
<evidence type="ECO:0000313" key="8">
    <source>
        <dbReference type="EMBL" id="KAB6082965.1"/>
    </source>
</evidence>
<protein>
    <submittedName>
        <fullName evidence="8">Efflux RND transporter periplasmic adaptor subunit</fullName>
    </submittedName>
</protein>
<dbReference type="InterPro" id="IPR058624">
    <property type="entry name" value="MdtA-like_HH"/>
</dbReference>
<comment type="caution">
    <text evidence="8">The sequence shown here is derived from an EMBL/GenBank/DDBJ whole genome shotgun (WGS) entry which is preliminary data.</text>
</comment>
<comment type="subcellular location">
    <subcellularLocation>
        <location evidence="1">Cell envelope</location>
    </subcellularLocation>
</comment>
<accession>A0A4Q5DQV7</accession>
<dbReference type="GO" id="GO:0015562">
    <property type="term" value="F:efflux transmembrane transporter activity"/>
    <property type="evidence" value="ECO:0007669"/>
    <property type="project" value="InterPro"/>
</dbReference>
<dbReference type="InterPro" id="IPR058627">
    <property type="entry name" value="MdtA-like_C"/>
</dbReference>
<dbReference type="Pfam" id="PF25876">
    <property type="entry name" value="HH_MFP_RND"/>
    <property type="match status" value="1"/>
</dbReference>
<evidence type="ECO:0000259" key="7">
    <source>
        <dbReference type="Pfam" id="PF25967"/>
    </source>
</evidence>
<dbReference type="GO" id="GO:0030313">
    <property type="term" value="C:cell envelope"/>
    <property type="evidence" value="ECO:0007669"/>
    <property type="project" value="UniProtKB-SubCell"/>
</dbReference>
<dbReference type="Proteomes" id="UP000474077">
    <property type="component" value="Unassembled WGS sequence"/>
</dbReference>
<dbReference type="GO" id="GO:0005886">
    <property type="term" value="C:plasma membrane"/>
    <property type="evidence" value="ECO:0007669"/>
    <property type="project" value="TreeGrafter"/>
</dbReference>
<name>A0A4Q5DQV7_9BACE</name>
<reference evidence="8 9" key="1">
    <citation type="journal article" date="2019" name="Nat. Med.">
        <title>A library of human gut bacterial isolates paired with longitudinal multiomics data enables mechanistic microbiome research.</title>
        <authorList>
            <person name="Poyet M."/>
            <person name="Groussin M."/>
            <person name="Gibbons S.M."/>
            <person name="Avila-Pacheco J."/>
            <person name="Jiang X."/>
            <person name="Kearney S.M."/>
            <person name="Perrotta A.R."/>
            <person name="Berdy B."/>
            <person name="Zhao S."/>
            <person name="Lieberman T.D."/>
            <person name="Swanson P.K."/>
            <person name="Smith M."/>
            <person name="Roesemann S."/>
            <person name="Alexander J.E."/>
            <person name="Rich S.A."/>
            <person name="Livny J."/>
            <person name="Vlamakis H."/>
            <person name="Clish C."/>
            <person name="Bullock K."/>
            <person name="Deik A."/>
            <person name="Scott J."/>
            <person name="Pierce K.A."/>
            <person name="Xavier R.J."/>
            <person name="Alm E.J."/>
        </authorList>
    </citation>
    <scope>NUCLEOTIDE SEQUENCE [LARGE SCALE GENOMIC DNA]</scope>
    <source>
        <strain evidence="8 9">BIOML-A73</strain>
    </source>
</reference>
<dbReference type="AlphaFoldDB" id="A0A4Q5DQV7"/>
<dbReference type="PANTHER" id="PTHR30158:SF23">
    <property type="entry name" value="MULTIDRUG RESISTANCE PROTEIN MEXA"/>
    <property type="match status" value="1"/>
</dbReference>
<dbReference type="InterPro" id="IPR006143">
    <property type="entry name" value="RND_pump_MFP"/>
</dbReference>
<comment type="similarity">
    <text evidence="2">Belongs to the membrane fusion protein (MFP) (TC 8.A.1) family.</text>
</comment>
<evidence type="ECO:0000256" key="1">
    <source>
        <dbReference type="ARBA" id="ARBA00004196"/>
    </source>
</evidence>
<dbReference type="NCBIfam" id="TIGR01730">
    <property type="entry name" value="RND_mfp"/>
    <property type="match status" value="1"/>
</dbReference>
<feature type="domain" description="Multidrug resistance protein MdtA-like barrel-sandwich hybrid" evidence="5">
    <location>
        <begin position="61"/>
        <end position="199"/>
    </location>
</feature>
<dbReference type="PANTHER" id="PTHR30158">
    <property type="entry name" value="ACRA/E-RELATED COMPONENT OF DRUG EFFLUX TRANSPORTER"/>
    <property type="match status" value="1"/>
</dbReference>
<dbReference type="GO" id="GO:0046677">
    <property type="term" value="P:response to antibiotic"/>
    <property type="evidence" value="ECO:0007669"/>
    <property type="project" value="TreeGrafter"/>
</dbReference>
<keyword evidence="3" id="KW-0175">Coiled coil</keyword>
<feature type="coiled-coil region" evidence="3">
    <location>
        <begin position="100"/>
        <end position="172"/>
    </location>
</feature>